<accession>A0A7J7LSL2</accession>
<evidence type="ECO:0000259" key="5">
    <source>
        <dbReference type="Pfam" id="PF26168"/>
    </source>
</evidence>
<dbReference type="PANTHER" id="PTHR11926:SF774">
    <property type="entry name" value="UDP-GLYCOSYLTRANSFERASE 85A1-RELATED"/>
    <property type="match status" value="1"/>
</dbReference>
<dbReference type="EMBL" id="JACGCM010002050">
    <property type="protein sequence ID" value="KAF6145567.1"/>
    <property type="molecule type" value="Genomic_DNA"/>
</dbReference>
<dbReference type="PANTHER" id="PTHR11926">
    <property type="entry name" value="GLUCOSYL/GLUCURONOSYL TRANSFERASES"/>
    <property type="match status" value="1"/>
</dbReference>
<dbReference type="InterPro" id="IPR058980">
    <property type="entry name" value="Glyco_transf_N"/>
</dbReference>
<dbReference type="EC" id="2.4.1.-" evidence="4"/>
<evidence type="ECO:0000313" key="7">
    <source>
        <dbReference type="Proteomes" id="UP000541444"/>
    </source>
</evidence>
<evidence type="ECO:0000256" key="3">
    <source>
        <dbReference type="RuleBase" id="RU003718"/>
    </source>
</evidence>
<protein>
    <recommendedName>
        <fullName evidence="4">Glycosyltransferase</fullName>
        <ecNumber evidence="4">2.4.1.-</ecNumber>
    </recommendedName>
</protein>
<gene>
    <name evidence="6" type="ORF">GIB67_037600</name>
</gene>
<dbReference type="PROSITE" id="PS00375">
    <property type="entry name" value="UDPGT"/>
    <property type="match status" value="1"/>
</dbReference>
<dbReference type="SUPFAM" id="SSF53756">
    <property type="entry name" value="UDP-Glycosyltransferase/glycogen phosphorylase"/>
    <property type="match status" value="1"/>
</dbReference>
<dbReference type="GO" id="GO:0080044">
    <property type="term" value="F:quercetin 7-O-glucosyltransferase activity"/>
    <property type="evidence" value="ECO:0007669"/>
    <property type="project" value="TreeGrafter"/>
</dbReference>
<feature type="domain" description="Glycosyltransferase N-terminal" evidence="5">
    <location>
        <begin position="12"/>
        <end position="140"/>
    </location>
</feature>
<dbReference type="Pfam" id="PF26168">
    <property type="entry name" value="Glyco_transf_N"/>
    <property type="match status" value="1"/>
</dbReference>
<dbReference type="InterPro" id="IPR002213">
    <property type="entry name" value="UDP_glucos_trans"/>
</dbReference>
<dbReference type="GO" id="GO:0080043">
    <property type="term" value="F:quercetin 3-O-glucosyltransferase activity"/>
    <property type="evidence" value="ECO:0007669"/>
    <property type="project" value="TreeGrafter"/>
</dbReference>
<dbReference type="Pfam" id="PF00201">
    <property type="entry name" value="UDPGT"/>
    <property type="match status" value="1"/>
</dbReference>
<keyword evidence="7" id="KW-1185">Reference proteome</keyword>
<comment type="caution">
    <text evidence="6">The sequence shown here is derived from an EMBL/GenBank/DDBJ whole genome shotgun (WGS) entry which is preliminary data.</text>
</comment>
<dbReference type="FunFam" id="3.40.50.2000:FF:000027">
    <property type="entry name" value="Glycosyltransferase"/>
    <property type="match status" value="1"/>
</dbReference>
<dbReference type="Proteomes" id="UP000541444">
    <property type="component" value="Unassembled WGS sequence"/>
</dbReference>
<evidence type="ECO:0000256" key="2">
    <source>
        <dbReference type="ARBA" id="ARBA00022679"/>
    </source>
</evidence>
<keyword evidence="3" id="KW-0328">Glycosyltransferase</keyword>
<dbReference type="OrthoDB" id="5835829at2759"/>
<evidence type="ECO:0000256" key="4">
    <source>
        <dbReference type="RuleBase" id="RU362057"/>
    </source>
</evidence>
<dbReference type="InterPro" id="IPR035595">
    <property type="entry name" value="UDP_glycos_trans_CS"/>
</dbReference>
<comment type="similarity">
    <text evidence="1 3">Belongs to the UDP-glycosyltransferase family.</text>
</comment>
<evidence type="ECO:0000256" key="1">
    <source>
        <dbReference type="ARBA" id="ARBA00009995"/>
    </source>
</evidence>
<sequence>MDLAVAAGKPHVVCIPYPAQGHINPMFRLAKILESKGFHITFVHSEYNHQRLIKSRGPKSVENLPDFRFETIPDGLPSPENDATQDIPSLCQSTSVNCLVPFRNLITKLNTSLTPSNVPPVTAIISDGVMSFSLQVAKELRIPGILLWTTSFCGFAAYLHYPHLIQRGLTPLKDETQLTNGYLDAPIDWIPGMRDIRLRDIPSFIRTTDPNDIMVNYLVGEVGRAYKASAIILNTFDIIENELLNAIKTHLPLPPIYTIGPLQLPHSPTPKNGLNSIGSSLWKEDPECLNWLDSKQPNSVVYVNFGSITVMTSQQLVEFAWGLANSKRTFLWVIRPDLVLGDSAVLPPDFATETKNRSLLASWCPQVRVLNHPSVGGFLTHSGWNSTIESVSAGVPMICWPFFAEQQTNCRYVCVHWGIGMEIDSNVRRDDVESLVTELMEGEKGKDMRMKAMDWKKKADQANAPGGSSCLNFVKMIEVLRSSKF</sequence>
<dbReference type="AlphaFoldDB" id="A0A7J7LSL2"/>
<evidence type="ECO:0000313" key="6">
    <source>
        <dbReference type="EMBL" id="KAF6145567.1"/>
    </source>
</evidence>
<reference evidence="6 7" key="1">
    <citation type="journal article" date="2020" name="IScience">
        <title>Genome Sequencing of the Endangered Kingdonia uniflora (Circaeasteraceae, Ranunculales) Reveals Potential Mechanisms of Evolutionary Specialization.</title>
        <authorList>
            <person name="Sun Y."/>
            <person name="Deng T."/>
            <person name="Zhang A."/>
            <person name="Moore M.J."/>
            <person name="Landis J.B."/>
            <person name="Lin N."/>
            <person name="Zhang H."/>
            <person name="Zhang X."/>
            <person name="Huang J."/>
            <person name="Zhang X."/>
            <person name="Sun H."/>
            <person name="Wang H."/>
        </authorList>
    </citation>
    <scope>NUCLEOTIDE SEQUENCE [LARGE SCALE GENOMIC DNA]</scope>
    <source>
        <strain evidence="6">TB1705</strain>
        <tissue evidence="6">Leaf</tissue>
    </source>
</reference>
<proteinExistence type="inferred from homology"/>
<keyword evidence="2 3" id="KW-0808">Transferase</keyword>
<dbReference type="FunFam" id="3.40.50.2000:FF:000055">
    <property type="entry name" value="Glycosyltransferase"/>
    <property type="match status" value="1"/>
</dbReference>
<organism evidence="6 7">
    <name type="scientific">Kingdonia uniflora</name>
    <dbReference type="NCBI Taxonomy" id="39325"/>
    <lineage>
        <taxon>Eukaryota</taxon>
        <taxon>Viridiplantae</taxon>
        <taxon>Streptophyta</taxon>
        <taxon>Embryophyta</taxon>
        <taxon>Tracheophyta</taxon>
        <taxon>Spermatophyta</taxon>
        <taxon>Magnoliopsida</taxon>
        <taxon>Ranunculales</taxon>
        <taxon>Circaeasteraceae</taxon>
        <taxon>Kingdonia</taxon>
    </lineage>
</organism>
<name>A0A7J7LSL2_9MAGN</name>
<dbReference type="CDD" id="cd03784">
    <property type="entry name" value="GT1_Gtf-like"/>
    <property type="match status" value="1"/>
</dbReference>
<dbReference type="Gene3D" id="3.40.50.2000">
    <property type="entry name" value="Glycogen Phosphorylase B"/>
    <property type="match status" value="2"/>
</dbReference>